<evidence type="ECO:0000259" key="2">
    <source>
        <dbReference type="PROSITE" id="PS51471"/>
    </source>
</evidence>
<dbReference type="SUPFAM" id="SSF51197">
    <property type="entry name" value="Clavaminate synthase-like"/>
    <property type="match status" value="1"/>
</dbReference>
<accession>A0A4V1C794</accession>
<sequence length="310" mass="34926">MQQVPEAPPGFYLKTDFVTSEQEAQLLDIFRNELVWPIRSTSSQKPQGDDQVVEGEKAPQQEAHGRLGLSPNLPPSRLSLHYGHHFCYKFFGIDTSIPYVPFPPWLKEVLPSFCPSSANHDPASVKDYHLDMPGRDPEQVCLQYYPPGAGIPPHADTHSAFESLMGLSLGSGVAMEFRRRQAKTGDDDVGLPGTGADGSDQEWDWDRREVFVPPRSLYNMSGDSQYHFQHGIKKRKNDRLMIPAPEDSSGDGVSHKVVRRGERFSITFRWVRNPAVCECGDEWLCDTAMRRNGVERVLRWKGDASNNNKS</sequence>
<evidence type="ECO:0000313" key="3">
    <source>
        <dbReference type="EMBL" id="QBZ62598.1"/>
    </source>
</evidence>
<dbReference type="GO" id="GO:0070988">
    <property type="term" value="P:demethylation"/>
    <property type="evidence" value="ECO:0007669"/>
    <property type="project" value="InterPro"/>
</dbReference>
<dbReference type="Gene3D" id="2.60.120.590">
    <property type="entry name" value="Alpha-ketoglutarate-dependent dioxygenase AlkB-like"/>
    <property type="match status" value="1"/>
</dbReference>
<proteinExistence type="predicted"/>
<organism evidence="3 4">
    <name type="scientific">Pyricularia oryzae</name>
    <name type="common">Rice blast fungus</name>
    <name type="synonym">Magnaporthe oryzae</name>
    <dbReference type="NCBI Taxonomy" id="318829"/>
    <lineage>
        <taxon>Eukaryota</taxon>
        <taxon>Fungi</taxon>
        <taxon>Dikarya</taxon>
        <taxon>Ascomycota</taxon>
        <taxon>Pezizomycotina</taxon>
        <taxon>Sordariomycetes</taxon>
        <taxon>Sordariomycetidae</taxon>
        <taxon>Magnaporthales</taxon>
        <taxon>Pyriculariaceae</taxon>
        <taxon>Pyricularia</taxon>
    </lineage>
</organism>
<dbReference type="PROSITE" id="PS51471">
    <property type="entry name" value="FE2OG_OXY"/>
    <property type="match status" value="1"/>
</dbReference>
<dbReference type="InterPro" id="IPR027450">
    <property type="entry name" value="AlkB-like"/>
</dbReference>
<feature type="region of interest" description="Disordered" evidence="1">
    <location>
        <begin position="41"/>
        <end position="71"/>
    </location>
</feature>
<dbReference type="GO" id="GO:0016491">
    <property type="term" value="F:oxidoreductase activity"/>
    <property type="evidence" value="ECO:0007669"/>
    <property type="project" value="TreeGrafter"/>
</dbReference>
<dbReference type="EMBL" id="CP034208">
    <property type="protein sequence ID" value="QBZ62598.1"/>
    <property type="molecule type" value="Genomic_DNA"/>
</dbReference>
<reference evidence="3 4" key="1">
    <citation type="journal article" date="2019" name="Mol. Biol. Evol.">
        <title>Blast fungal genomes show frequent chromosomal changes, gene gains and losses, and effector gene turnover.</title>
        <authorList>
            <person name="Gomez Luciano L.B."/>
            <person name="Jason Tsai I."/>
            <person name="Chuma I."/>
            <person name="Tosa Y."/>
            <person name="Chen Y.H."/>
            <person name="Li J.Y."/>
            <person name="Li M.Y."/>
            <person name="Jade Lu M.Y."/>
            <person name="Nakayashiki H."/>
            <person name="Li W.H."/>
        </authorList>
    </citation>
    <scope>NUCLEOTIDE SEQUENCE [LARGE SCALE GENOMIC DNA]</scope>
    <source>
        <strain evidence="3">MZ5-1-6</strain>
    </source>
</reference>
<evidence type="ECO:0000313" key="4">
    <source>
        <dbReference type="Proteomes" id="UP000294847"/>
    </source>
</evidence>
<name>A0A4V1C794_PYROR</name>
<evidence type="ECO:0000256" key="1">
    <source>
        <dbReference type="SAM" id="MobiDB-lite"/>
    </source>
</evidence>
<feature type="compositionally biased region" description="Basic and acidic residues" evidence="1">
    <location>
        <begin position="54"/>
        <end position="65"/>
    </location>
</feature>
<dbReference type="AlphaFoldDB" id="A0A4V1C794"/>
<feature type="region of interest" description="Disordered" evidence="1">
    <location>
        <begin position="182"/>
        <end position="201"/>
    </location>
</feature>
<dbReference type="InterPro" id="IPR032857">
    <property type="entry name" value="ALKBH4"/>
</dbReference>
<dbReference type="InterPro" id="IPR037151">
    <property type="entry name" value="AlkB-like_sf"/>
</dbReference>
<gene>
    <name evidence="3" type="ORF">PoMZ_11481</name>
</gene>
<feature type="domain" description="Fe2OG dioxygenase" evidence="2">
    <location>
        <begin position="136"/>
        <end position="272"/>
    </location>
</feature>
<dbReference type="InterPro" id="IPR005123">
    <property type="entry name" value="Oxoglu/Fe-dep_dioxygenase_dom"/>
</dbReference>
<dbReference type="PANTHER" id="PTHR12463">
    <property type="entry name" value="OXYGENASE-RELATED"/>
    <property type="match status" value="1"/>
</dbReference>
<dbReference type="GO" id="GO:0032451">
    <property type="term" value="F:demethylase activity"/>
    <property type="evidence" value="ECO:0007669"/>
    <property type="project" value="TreeGrafter"/>
</dbReference>
<dbReference type="Proteomes" id="UP000294847">
    <property type="component" value="Chromosome 5"/>
</dbReference>
<dbReference type="PANTHER" id="PTHR12463:SF1">
    <property type="entry name" value="2-OXOGLUTARATE AND FE-DEPENDENT OXYGENASE FAMILY PROTEIN"/>
    <property type="match status" value="1"/>
</dbReference>
<protein>
    <recommendedName>
        <fullName evidence="2">Fe2OG dioxygenase domain-containing protein</fullName>
    </recommendedName>
</protein>
<dbReference type="Pfam" id="PF13532">
    <property type="entry name" value="2OG-FeII_Oxy_2"/>
    <property type="match status" value="1"/>
</dbReference>